<protein>
    <recommendedName>
        <fullName evidence="8">Protein kinase domain-containing protein</fullName>
    </recommendedName>
</protein>
<keyword evidence="7" id="KW-1133">Transmembrane helix</keyword>
<evidence type="ECO:0000256" key="2">
    <source>
        <dbReference type="ARBA" id="ARBA00022679"/>
    </source>
</evidence>
<keyword evidence="6" id="KW-0802">TPR repeat</keyword>
<evidence type="ECO:0000256" key="6">
    <source>
        <dbReference type="PROSITE-ProRule" id="PRU00339"/>
    </source>
</evidence>
<evidence type="ECO:0000313" key="9">
    <source>
        <dbReference type="EMBL" id="AKE52023.1"/>
    </source>
</evidence>
<dbReference type="Gene3D" id="1.25.40.10">
    <property type="entry name" value="Tetratricopeptide repeat domain"/>
    <property type="match status" value="3"/>
</dbReference>
<feature type="repeat" description="TPR" evidence="6">
    <location>
        <begin position="706"/>
        <end position="739"/>
    </location>
</feature>
<feature type="domain" description="Protein kinase" evidence="8">
    <location>
        <begin position="37"/>
        <end position="284"/>
    </location>
</feature>
<accession>A0A0F6RC14</accession>
<dbReference type="PROSITE" id="PS50005">
    <property type="entry name" value="TPR"/>
    <property type="match status" value="3"/>
</dbReference>
<keyword evidence="3" id="KW-0547">Nucleotide-binding</keyword>
<evidence type="ECO:0000256" key="5">
    <source>
        <dbReference type="ARBA" id="ARBA00022840"/>
    </source>
</evidence>
<sequence>MGHDDLDQNTKSGSLKETQILSKPATLETDSVLVGRFKIQSLQGCGRFGCVYKATDLQLDSNVAIKVLHQHLVSEASLRVFKNEILTLRQLSHPNIVRVHEYYEDEHIHFITMDWIQGDTLKDWIEQHTVTEETLNDFTGQILSALEVTESKAISHKDLKPENILIDNNQHLYIADFGIASAVGDKASAVITGTPLYSPPEYLESGKSVASIDIYAFGLILYELITKKLPYHAQTQEELIKEKLSSQKVKFEKRFTRYEKLVQRCIAPLADSRPKTASEARKLIDASQDKGMSRQSKLTAISVATVLLALIASGLYFFRADNLGGKKLIGAKQLIEAQQEGVQSLAVLPFDTKSAEAWLIDGLPHLLSDELSQISDLRIVGYERSRETMDLLGYQTPLDEQKLKVISDLTQSTYLLNTKLVPIGPNRYQVNAELIRVAGNTVETSDIIQFQSNKESLAQEFSSLVVAVNEQFGLESLDTELYLPQGVHLETISEVEVLLKNGEDARAKELLEKLLNSEAEYSKGWLLLGQLEASIGSILEAESAFQKAVETSPQNSLVRNQAQAELQLLAGDIDSAIETYRSILQRLPNNSDIRLELAQLLIQQQSLETAKQELITVVESDENHPIAWYELSKVAIWQGETQEAVDNYLVKALVTAKKLKNTQLQGDVLNAFGVAHHRLGQLDLALDYYKQGLTDRKKVNDSRGIVTSLSNLASVYAVKGEYQQAEQNLLQALETNKSRNDAVKQADLFNELGVIAEEQGLYSKALEHFQSSLSIRMKLDDDWLKAESLNNVAYIFFLLSDEEQATIYWEQAKAYYEKVDDPVGVVRVNENMAQLELQKGNWQSAYRMYQSALEKSEELNLTEETIVAQAYLAKIAFLQGNFEQPPLQLNDIKTELKDRQDVRGQVEFGLWLTDWSISTGAYQQAESILAELMPLMEQEKNRSQQLIYNTLASRLSLYQGDDLPIASNQEFEQVTSKAALESLVLQLEALLFSNTMQEGASDKFLVVSQEFDQYDLDLHRYFLLRKLILLGYYHAQSGDDEALKTVLDQLTMLKRGVGTYWRNYQIERLESIYYGMIKNSEKARESALKALKSFTELKQQLPEQQQQHIISLQGRYFSADQSKDDFFMEQVNDKE</sequence>
<feature type="transmembrane region" description="Helical" evidence="7">
    <location>
        <begin position="298"/>
        <end position="318"/>
    </location>
</feature>
<dbReference type="InterPro" id="IPR011990">
    <property type="entry name" value="TPR-like_helical_dom_sf"/>
</dbReference>
<name>A0A0F6RC14_9GAMM</name>
<dbReference type="Gene3D" id="1.10.510.10">
    <property type="entry name" value="Transferase(Phosphotransferase) domain 1"/>
    <property type="match status" value="1"/>
</dbReference>
<dbReference type="SUPFAM" id="SSF48452">
    <property type="entry name" value="TPR-like"/>
    <property type="match status" value="3"/>
</dbReference>
<dbReference type="Pfam" id="PF13424">
    <property type="entry name" value="TPR_12"/>
    <property type="match status" value="1"/>
</dbReference>
<evidence type="ECO:0000256" key="3">
    <source>
        <dbReference type="ARBA" id="ARBA00022741"/>
    </source>
</evidence>
<dbReference type="OrthoDB" id="9801841at2"/>
<dbReference type="SMART" id="SM00028">
    <property type="entry name" value="TPR"/>
    <property type="match status" value="8"/>
</dbReference>
<dbReference type="Pfam" id="PF13432">
    <property type="entry name" value="TPR_16"/>
    <property type="match status" value="1"/>
</dbReference>
<dbReference type="PROSITE" id="PS00108">
    <property type="entry name" value="PROTEIN_KINASE_ST"/>
    <property type="match status" value="1"/>
</dbReference>
<dbReference type="PANTHER" id="PTHR43895">
    <property type="entry name" value="CALCIUM/CALMODULIN-DEPENDENT PROTEIN KINASE KINASE-RELATED"/>
    <property type="match status" value="1"/>
</dbReference>
<dbReference type="HOGENOM" id="CLU_280304_0_0_6"/>
<dbReference type="STRING" id="914150.TQ33_1061"/>
<dbReference type="GO" id="GO:0007165">
    <property type="term" value="P:signal transduction"/>
    <property type="evidence" value="ECO:0007669"/>
    <property type="project" value="TreeGrafter"/>
</dbReference>
<keyword evidence="7" id="KW-0812">Transmembrane</keyword>
<keyword evidence="1" id="KW-0723">Serine/threonine-protein kinase</keyword>
<dbReference type="RefSeq" id="WP_046561142.1">
    <property type="nucleotide sequence ID" value="NZ_CP010975.1"/>
</dbReference>
<keyword evidence="2" id="KW-0808">Transferase</keyword>
<keyword evidence="4" id="KW-0418">Kinase</keyword>
<dbReference type="InterPro" id="IPR008271">
    <property type="entry name" value="Ser/Thr_kinase_AS"/>
</dbReference>
<dbReference type="SUPFAM" id="SSF56112">
    <property type="entry name" value="Protein kinase-like (PK-like)"/>
    <property type="match status" value="1"/>
</dbReference>
<dbReference type="EMBL" id="CP010975">
    <property type="protein sequence ID" value="AKE52023.1"/>
    <property type="molecule type" value="Genomic_DNA"/>
</dbReference>
<keyword evidence="7" id="KW-0472">Membrane</keyword>
<gene>
    <name evidence="9" type="ORF">TQ33_1061</name>
</gene>
<dbReference type="Pfam" id="PF14559">
    <property type="entry name" value="TPR_19"/>
    <property type="match status" value="1"/>
</dbReference>
<evidence type="ECO:0000256" key="4">
    <source>
        <dbReference type="ARBA" id="ARBA00022777"/>
    </source>
</evidence>
<proteinExistence type="predicted"/>
<dbReference type="InterPro" id="IPR011009">
    <property type="entry name" value="Kinase-like_dom_sf"/>
</dbReference>
<dbReference type="PROSITE" id="PS50011">
    <property type="entry name" value="PROTEIN_KINASE_DOM"/>
    <property type="match status" value="1"/>
</dbReference>
<dbReference type="PANTHER" id="PTHR43895:SF150">
    <property type="entry name" value="SERINE_THREONINE-PROTEIN KINASE STK11"/>
    <property type="match status" value="1"/>
</dbReference>
<dbReference type="Pfam" id="PF00069">
    <property type="entry name" value="Pkinase"/>
    <property type="match status" value="1"/>
</dbReference>
<organism evidence="9 10">
    <name type="scientific">Kangiella geojedonensis</name>
    <dbReference type="NCBI Taxonomy" id="914150"/>
    <lineage>
        <taxon>Bacteria</taxon>
        <taxon>Pseudomonadati</taxon>
        <taxon>Pseudomonadota</taxon>
        <taxon>Gammaproteobacteria</taxon>
        <taxon>Kangiellales</taxon>
        <taxon>Kangiellaceae</taxon>
        <taxon>Kangiella</taxon>
    </lineage>
</organism>
<evidence type="ECO:0000256" key="1">
    <source>
        <dbReference type="ARBA" id="ARBA00022527"/>
    </source>
</evidence>
<evidence type="ECO:0000313" key="10">
    <source>
        <dbReference type="Proteomes" id="UP000034071"/>
    </source>
</evidence>
<dbReference type="GO" id="GO:0004674">
    <property type="term" value="F:protein serine/threonine kinase activity"/>
    <property type="evidence" value="ECO:0007669"/>
    <property type="project" value="UniProtKB-KW"/>
</dbReference>
<keyword evidence="10" id="KW-1185">Reference proteome</keyword>
<dbReference type="CDD" id="cd14014">
    <property type="entry name" value="STKc_PknB_like"/>
    <property type="match status" value="1"/>
</dbReference>
<dbReference type="AlphaFoldDB" id="A0A0F6RC14"/>
<dbReference type="SMART" id="SM00220">
    <property type="entry name" value="S_TKc"/>
    <property type="match status" value="1"/>
</dbReference>
<reference evidence="9 10" key="1">
    <citation type="submission" date="2015-02" db="EMBL/GenBank/DDBJ databases">
        <title>Complete genome sequence of Kangiella geojedonensis strain YCS-5T.</title>
        <authorList>
            <person name="Kim K.M."/>
        </authorList>
    </citation>
    <scope>NUCLEOTIDE SEQUENCE [LARGE SCALE GENOMIC DNA]</scope>
    <source>
        <strain evidence="9 10">YCS-5</strain>
    </source>
</reference>
<feature type="repeat" description="TPR" evidence="6">
    <location>
        <begin position="522"/>
        <end position="555"/>
    </location>
</feature>
<evidence type="ECO:0000259" key="8">
    <source>
        <dbReference type="PROSITE" id="PS50011"/>
    </source>
</evidence>
<dbReference type="InterPro" id="IPR000719">
    <property type="entry name" value="Prot_kinase_dom"/>
</dbReference>
<feature type="repeat" description="TPR" evidence="6">
    <location>
        <begin position="746"/>
        <end position="779"/>
    </location>
</feature>
<dbReference type="GO" id="GO:0005524">
    <property type="term" value="F:ATP binding"/>
    <property type="evidence" value="ECO:0007669"/>
    <property type="project" value="UniProtKB-KW"/>
</dbReference>
<dbReference type="InterPro" id="IPR019734">
    <property type="entry name" value="TPR_rpt"/>
</dbReference>
<dbReference type="KEGG" id="kge:TQ33_1061"/>
<dbReference type="Proteomes" id="UP000034071">
    <property type="component" value="Chromosome"/>
</dbReference>
<evidence type="ECO:0000256" key="7">
    <source>
        <dbReference type="SAM" id="Phobius"/>
    </source>
</evidence>
<keyword evidence="5" id="KW-0067">ATP-binding</keyword>